<proteinExistence type="inferred from homology"/>
<dbReference type="GO" id="GO:0004017">
    <property type="term" value="F:AMP kinase activity"/>
    <property type="evidence" value="ECO:0007669"/>
    <property type="project" value="InterPro"/>
</dbReference>
<dbReference type="GeneID" id="111125074"/>
<dbReference type="HAMAP" id="MF_00235">
    <property type="entry name" value="Adenylate_kinase_Adk"/>
    <property type="match status" value="1"/>
</dbReference>
<dbReference type="SUPFAM" id="SSF57774">
    <property type="entry name" value="Microbial and mitochondrial ADK, insert 'zinc finger' domain"/>
    <property type="match status" value="2"/>
</dbReference>
<keyword evidence="6" id="KW-1185">Reference proteome</keyword>
<dbReference type="CDD" id="cd01428">
    <property type="entry name" value="ADK"/>
    <property type="match status" value="2"/>
</dbReference>
<dbReference type="InterPro" id="IPR000850">
    <property type="entry name" value="Adenylat/UMP-CMP_kin"/>
</dbReference>
<dbReference type="AlphaFoldDB" id="A0A8B8D9M4"/>
<dbReference type="OrthoDB" id="522106at2759"/>
<comment type="similarity">
    <text evidence="1 5">Belongs to the adenylate kinase family.</text>
</comment>
<evidence type="ECO:0000256" key="3">
    <source>
        <dbReference type="ARBA" id="ARBA00022741"/>
    </source>
</evidence>
<evidence type="ECO:0000256" key="2">
    <source>
        <dbReference type="ARBA" id="ARBA00022679"/>
    </source>
</evidence>
<organism evidence="6 7">
    <name type="scientific">Crassostrea virginica</name>
    <name type="common">Eastern oyster</name>
    <dbReference type="NCBI Taxonomy" id="6565"/>
    <lineage>
        <taxon>Eukaryota</taxon>
        <taxon>Metazoa</taxon>
        <taxon>Spiralia</taxon>
        <taxon>Lophotrochozoa</taxon>
        <taxon>Mollusca</taxon>
        <taxon>Bivalvia</taxon>
        <taxon>Autobranchia</taxon>
        <taxon>Pteriomorphia</taxon>
        <taxon>Ostreida</taxon>
        <taxon>Ostreoidea</taxon>
        <taxon>Ostreidae</taxon>
        <taxon>Crassostrea</taxon>
    </lineage>
</organism>
<dbReference type="Proteomes" id="UP000694844">
    <property type="component" value="Chromosome 3"/>
</dbReference>
<dbReference type="PANTHER" id="PTHR23359">
    <property type="entry name" value="NUCLEOTIDE KINASE"/>
    <property type="match status" value="1"/>
</dbReference>
<dbReference type="RefSeq" id="XP_022324239.1">
    <property type="nucleotide sequence ID" value="XM_022468531.1"/>
</dbReference>
<name>A0A8B8D9M4_CRAVI</name>
<evidence type="ECO:0000256" key="1">
    <source>
        <dbReference type="ARBA" id="ARBA00007220"/>
    </source>
</evidence>
<keyword evidence="2 5" id="KW-0808">Transferase</keyword>
<dbReference type="KEGG" id="cvn:111125074"/>
<dbReference type="SUPFAM" id="SSF52540">
    <property type="entry name" value="P-loop containing nucleoside triphosphate hydrolases"/>
    <property type="match status" value="2"/>
</dbReference>
<dbReference type="InterPro" id="IPR027417">
    <property type="entry name" value="P-loop_NTPase"/>
</dbReference>
<dbReference type="GO" id="GO:0005524">
    <property type="term" value="F:ATP binding"/>
    <property type="evidence" value="ECO:0007669"/>
    <property type="project" value="InterPro"/>
</dbReference>
<dbReference type="CDD" id="cd22979">
    <property type="entry name" value="DD_AK8"/>
    <property type="match status" value="1"/>
</dbReference>
<evidence type="ECO:0000313" key="7">
    <source>
        <dbReference type="RefSeq" id="XP_022324239.1"/>
    </source>
</evidence>
<evidence type="ECO:0000256" key="4">
    <source>
        <dbReference type="ARBA" id="ARBA00022777"/>
    </source>
</evidence>
<evidence type="ECO:0000313" key="6">
    <source>
        <dbReference type="Proteomes" id="UP000694844"/>
    </source>
</evidence>
<dbReference type="SUPFAM" id="SSF47391">
    <property type="entry name" value="Dimerization-anchoring domain of cAMP-dependent PK regulatory subunit"/>
    <property type="match status" value="1"/>
</dbReference>
<keyword evidence="4 5" id="KW-0418">Kinase</keyword>
<keyword evidence="3" id="KW-0547">Nucleotide-binding</keyword>
<dbReference type="InterPro" id="IPR036193">
    <property type="entry name" value="ADK_active_lid_dom_sf"/>
</dbReference>
<dbReference type="Gene3D" id="3.40.50.300">
    <property type="entry name" value="P-loop containing nucleotide triphosphate hydrolases"/>
    <property type="match status" value="2"/>
</dbReference>
<sequence length="490" mass="55605">MDQTKRPLLIPPEFSTYAEEHGIFDMYMRLMEQLIVNKPSDPLAFLVEQLKKENDDVPQVIILGPPASGKKSISKLCANKLRTAHLTTENLIQESETDMKMKVMDLIKKKEPVPTDVWVQILTERLKLMDCVKKGYVLEGFPQTREQALALQSVGIHPKHCVILDAPDTVLIERAQGRRVDPKTGDIYHTTFDWPPNAEIQTRLEETPGYTEEDMVNKLIEYHRHIDDIEECYKKVIKKVNADQPKADVFSQVYSFLCGQPRSNAPHTPRIVLLGPTGSGKGVQAALLANKYNIVNVSSGSLVKQAIADDTKSGQAAKAYIEKSMMGIFGNDQVVKLPDNIILNIMRERLAQLDCISRGWVLHGYPRTREQAEALAKDGFVPNRVFFLDVPNDSVIERLTLRATDPITGERYHMLYNPPRTQEIKERLKKHPKDGEDAVRQRLAEYSAYVEEIADYYTDGQHVNADQDPHTVFECIESMIVNPLPKRFST</sequence>
<reference evidence="7" key="1">
    <citation type="submission" date="2025-08" db="UniProtKB">
        <authorList>
            <consortium name="RefSeq"/>
        </authorList>
    </citation>
    <scope>IDENTIFICATION</scope>
    <source>
        <tissue evidence="7">Whole sample</tissue>
    </source>
</reference>
<dbReference type="Pfam" id="PF00406">
    <property type="entry name" value="ADK"/>
    <property type="match status" value="2"/>
</dbReference>
<protein>
    <submittedName>
        <fullName evidence="7">Adenylate kinase 8-like isoform X1</fullName>
    </submittedName>
</protein>
<accession>A0A8B8D9M4</accession>
<dbReference type="PRINTS" id="PR00094">
    <property type="entry name" value="ADENYLTKNASE"/>
</dbReference>
<gene>
    <name evidence="7" type="primary">LOC111125074</name>
</gene>
<evidence type="ECO:0000256" key="5">
    <source>
        <dbReference type="RuleBase" id="RU003330"/>
    </source>
</evidence>